<dbReference type="PANTHER" id="PTHR28152:SF1">
    <property type="entry name" value="HYDROXYACYL-THIOESTER DEHYDRATASE TYPE 2, MITOCHONDRIAL"/>
    <property type="match status" value="1"/>
</dbReference>
<reference evidence="1 2" key="2">
    <citation type="journal article" date="2016" name="FEMS Yeast Res.">
        <title>Curation of the genome annotation of Pichia pastoris (Komagataella phaffii) CBS7435 from gene level to protein function.</title>
        <authorList>
            <person name="Valli M."/>
            <person name="Tatto N.E."/>
            <person name="Peymann A."/>
            <person name="Gruber C."/>
            <person name="Landes N."/>
            <person name="Ekker H."/>
            <person name="Thallinger G.G."/>
            <person name="Mattanovich D."/>
            <person name="Gasser B."/>
            <person name="Graf A.B."/>
        </authorList>
    </citation>
    <scope>GENOME REANNOTATION</scope>
    <source>
        <strain evidence="1 2">ATCC 76273 / CBS 7435 / CECT 11047 / NRRL Y-11430 / Wegner 21-1</strain>
    </source>
</reference>
<dbReference type="EMBL" id="FR839630">
    <property type="protein sequence ID" value="SCV12217.1"/>
    <property type="molecule type" value="Genomic_DNA"/>
</dbReference>
<reference evidence="1 2" key="1">
    <citation type="journal article" date="2011" name="J. Biotechnol.">
        <title>High-quality genome sequence of Pichia pastoris CBS7435.</title>
        <authorList>
            <person name="Kuberl A."/>
            <person name="Schneider J."/>
            <person name="Thallinger G.G."/>
            <person name="Anderl I."/>
            <person name="Wibberg D."/>
            <person name="Hajek T."/>
            <person name="Jaenicke S."/>
            <person name="Brinkrolf K."/>
            <person name="Goesmann A."/>
            <person name="Szczepanowski R."/>
            <person name="Puhler A."/>
            <person name="Schwab H."/>
            <person name="Glieder A."/>
            <person name="Pichler H."/>
        </authorList>
    </citation>
    <scope>NUCLEOTIDE SEQUENCE [LARGE SCALE GENOMIC DNA]</scope>
    <source>
        <strain evidence="2">ATCC 76273 / CBS 7435 / CECT 11047 / NRRL Y-11430 / Wegner 21-1</strain>
    </source>
</reference>
<dbReference type="Gene3D" id="3.10.129.10">
    <property type="entry name" value="Hotdog Thioesterase"/>
    <property type="match status" value="1"/>
</dbReference>
<name>A0A1G4KQC5_KOMPC</name>
<gene>
    <name evidence="1" type="primary">HTD2</name>
    <name evidence="1" type="ordered locus">PP7435_Chr3-0571</name>
</gene>
<keyword evidence="2" id="KW-1185">Reference proteome</keyword>
<dbReference type="AlphaFoldDB" id="A0A1G4KQC5"/>
<protein>
    <submittedName>
        <fullName evidence="1">3-hydroxyacyl-thioester dehydratase, mitochondrial</fullName>
    </submittedName>
</protein>
<organism evidence="1 2">
    <name type="scientific">Komagataella phaffii (strain ATCC 76273 / CBS 7435 / CECT 11047 / NRRL Y-11430 / Wegner 21-1)</name>
    <name type="common">Yeast</name>
    <name type="synonym">Pichia pastoris</name>
    <dbReference type="NCBI Taxonomy" id="981350"/>
    <lineage>
        <taxon>Eukaryota</taxon>
        <taxon>Fungi</taxon>
        <taxon>Dikarya</taxon>
        <taxon>Ascomycota</taxon>
        <taxon>Saccharomycotina</taxon>
        <taxon>Pichiomycetes</taxon>
        <taxon>Pichiales</taxon>
        <taxon>Pichiaceae</taxon>
        <taxon>Komagataella</taxon>
    </lineage>
</organism>
<dbReference type="PANTHER" id="PTHR28152">
    <property type="entry name" value="HYDROXYACYL-THIOESTER DEHYDRATASE TYPE 2, MITOCHONDRIAL"/>
    <property type="match status" value="1"/>
</dbReference>
<dbReference type="GO" id="GO:0019171">
    <property type="term" value="F:(3R)-hydroxyacyl-[acyl-carrier-protein] dehydratase activity"/>
    <property type="evidence" value="ECO:0007669"/>
    <property type="project" value="TreeGrafter"/>
</dbReference>
<accession>A0A1G4KQC5</accession>
<dbReference type="SUPFAM" id="SSF54637">
    <property type="entry name" value="Thioesterase/thiol ester dehydrase-isomerase"/>
    <property type="match status" value="1"/>
</dbReference>
<sequence>MLLSTRYLCRAYSITSTNQVLKVKERLAQSQWSNTDYCISGYPATQLYWLLKSSLSRNTPGRQKLGNVLDPLHSTLKGEGEFKRGNQVPFGYHFLYCNPLSTDKELGLDGYDNYASPAEFTTDGTVAGQLFRRRMWVGGSILNSGIPFSVGEEVTLTERVKRMKCLGKDPSSLDFKSMTTTRREFRNGHKALMMVEERKLVFFNDQFRSTIHENTLDLPTPQFRHVFTPSLFSNIKYSSLISNTHKIHYDARYAQDEGYPDVLVSGPFIVNLCLHYFSNVASNLTIKEFKYKNISPMFPGKEYQICLAKDEDRKYQIWIQSPKGGLVVFFHGTLTLEGVDNIASQQ</sequence>
<dbReference type="InterPro" id="IPR029069">
    <property type="entry name" value="HotDog_dom_sf"/>
</dbReference>
<proteinExistence type="predicted"/>
<evidence type="ECO:0000313" key="2">
    <source>
        <dbReference type="Proteomes" id="UP000006853"/>
    </source>
</evidence>
<dbReference type="GO" id="GO:0005739">
    <property type="term" value="C:mitochondrion"/>
    <property type="evidence" value="ECO:0007669"/>
    <property type="project" value="TreeGrafter"/>
</dbReference>
<dbReference type="InterPro" id="IPR052741">
    <property type="entry name" value="Mitochondrial_HTD2"/>
</dbReference>
<evidence type="ECO:0000313" key="1">
    <source>
        <dbReference type="EMBL" id="SCV12217.1"/>
    </source>
</evidence>
<dbReference type="Proteomes" id="UP000006853">
    <property type="component" value="Chromosome 3"/>
</dbReference>